<evidence type="ECO:0000256" key="2">
    <source>
        <dbReference type="ARBA" id="ARBA00022448"/>
    </source>
</evidence>
<evidence type="ECO:0000256" key="3">
    <source>
        <dbReference type="ARBA" id="ARBA00022729"/>
    </source>
</evidence>
<dbReference type="Proteomes" id="UP000248729">
    <property type="component" value="Unassembled WGS sequence"/>
</dbReference>
<dbReference type="GO" id="GO:0042597">
    <property type="term" value="C:periplasmic space"/>
    <property type="evidence" value="ECO:0007669"/>
    <property type="project" value="UniProtKB-SubCell"/>
</dbReference>
<dbReference type="PRINTS" id="PR00909">
    <property type="entry name" value="SPERMDNBNDNG"/>
</dbReference>
<protein>
    <submittedName>
        <fullName evidence="6">Spermidine/putrescine-binding protein</fullName>
    </submittedName>
</protein>
<evidence type="ECO:0000256" key="1">
    <source>
        <dbReference type="ARBA" id="ARBA00004418"/>
    </source>
</evidence>
<dbReference type="PANTHER" id="PTHR30222:SF12">
    <property type="entry name" value="NORSPERMIDINE SENSOR"/>
    <property type="match status" value="1"/>
</dbReference>
<reference evidence="6 7" key="1">
    <citation type="submission" date="2018-06" db="EMBL/GenBank/DDBJ databases">
        <title>Freshwater and sediment microbial communities from various areas in North America, analyzing microbe dynamics in response to fracking.</title>
        <authorList>
            <person name="Lamendella R."/>
        </authorList>
    </citation>
    <scope>NUCLEOTIDE SEQUENCE [LARGE SCALE GENOMIC DNA]</scope>
    <source>
        <strain evidence="6 7">99A</strain>
    </source>
</reference>
<organism evidence="6 7">
    <name type="scientific">Vibrio diazotrophicus</name>
    <dbReference type="NCBI Taxonomy" id="685"/>
    <lineage>
        <taxon>Bacteria</taxon>
        <taxon>Pseudomonadati</taxon>
        <taxon>Pseudomonadota</taxon>
        <taxon>Gammaproteobacteria</taxon>
        <taxon>Vibrionales</taxon>
        <taxon>Vibrionaceae</taxon>
        <taxon>Vibrio</taxon>
    </lineage>
</organism>
<dbReference type="Pfam" id="PF13416">
    <property type="entry name" value="SBP_bac_8"/>
    <property type="match status" value="1"/>
</dbReference>
<evidence type="ECO:0000313" key="6">
    <source>
        <dbReference type="EMBL" id="RAS66648.1"/>
    </source>
</evidence>
<comment type="caution">
    <text evidence="6">The sequence shown here is derived from an EMBL/GenBank/DDBJ whole genome shotgun (WGS) entry which is preliminary data.</text>
</comment>
<keyword evidence="4" id="KW-0574">Periplasm</keyword>
<comment type="subcellular location">
    <subcellularLocation>
        <location evidence="1">Periplasm</location>
    </subcellularLocation>
</comment>
<keyword evidence="3 5" id="KW-0732">Signal</keyword>
<dbReference type="Gene3D" id="3.40.190.10">
    <property type="entry name" value="Periplasmic binding protein-like II"/>
    <property type="match status" value="2"/>
</dbReference>
<dbReference type="SUPFAM" id="SSF53850">
    <property type="entry name" value="Periplasmic binding protein-like II"/>
    <property type="match status" value="1"/>
</dbReference>
<proteinExistence type="predicted"/>
<feature type="chain" id="PRO_5016294153" evidence="5">
    <location>
        <begin position="24"/>
        <end position="349"/>
    </location>
</feature>
<dbReference type="GO" id="GO:0019808">
    <property type="term" value="F:polyamine binding"/>
    <property type="evidence" value="ECO:0007669"/>
    <property type="project" value="InterPro"/>
</dbReference>
<evidence type="ECO:0000256" key="4">
    <source>
        <dbReference type="ARBA" id="ARBA00022764"/>
    </source>
</evidence>
<dbReference type="PANTHER" id="PTHR30222">
    <property type="entry name" value="SPERMIDINE/PUTRESCINE-BINDING PERIPLASMIC PROTEIN"/>
    <property type="match status" value="1"/>
</dbReference>
<evidence type="ECO:0000256" key="5">
    <source>
        <dbReference type="SAM" id="SignalP"/>
    </source>
</evidence>
<feature type="signal peptide" evidence="5">
    <location>
        <begin position="1"/>
        <end position="23"/>
    </location>
</feature>
<name>A0A329EEF0_VIBDI</name>
<dbReference type="InterPro" id="IPR006059">
    <property type="entry name" value="SBP"/>
</dbReference>
<keyword evidence="2" id="KW-0813">Transport</keyword>
<dbReference type="EMBL" id="QLTR01000005">
    <property type="protein sequence ID" value="RAS66648.1"/>
    <property type="molecule type" value="Genomic_DNA"/>
</dbReference>
<sequence>MVKIGRLISLMLSATGLSSQVIASELNIYLWEDTISPRVVEAWNKSHDTQLNFYHFDNDDERSLFMLSSDQIPFDVVILDNVSAQLFSQQDKFEDLSSFDANQNNARMWQQACGSHSVPYFWGYVGIVYRKSKISQPPTQWRDLVDIDEKMKGHVGLLEDSVETLLPALYSLNLSPLTASVEDLKKAYEKLEAATPDILTYEYSLSYVRSHSNNNDLYMAVSYSGDQFSLNRYFDNDDWDFVLPEGKPYIWVDCLALNSSSHNKQQAKLFLEFLMQPEIAAMNAQDIKAATPNLKALHLMPASYINNKAILLTDDLLAQSIIDSQLSSSNLSQRAKIINSLIKQHEAKP</sequence>
<dbReference type="InterPro" id="IPR001188">
    <property type="entry name" value="Sperm_putr-bd"/>
</dbReference>
<accession>A0A329EEF0</accession>
<evidence type="ECO:0000313" key="7">
    <source>
        <dbReference type="Proteomes" id="UP000248729"/>
    </source>
</evidence>
<dbReference type="GO" id="GO:0015846">
    <property type="term" value="P:polyamine transport"/>
    <property type="evidence" value="ECO:0007669"/>
    <property type="project" value="InterPro"/>
</dbReference>
<dbReference type="AlphaFoldDB" id="A0A329EEF0"/>
<dbReference type="CDD" id="cd13590">
    <property type="entry name" value="PBP2_PotD_PotF_like"/>
    <property type="match status" value="1"/>
</dbReference>
<gene>
    <name evidence="6" type="ORF">DET48_105204</name>
</gene>